<organism evidence="1">
    <name type="scientific">Entomoneis paludosa</name>
    <dbReference type="NCBI Taxonomy" id="265537"/>
    <lineage>
        <taxon>Eukaryota</taxon>
        <taxon>Sar</taxon>
        <taxon>Stramenopiles</taxon>
        <taxon>Ochrophyta</taxon>
        <taxon>Bacillariophyta</taxon>
        <taxon>Bacillariophyceae</taxon>
        <taxon>Bacillariophycidae</taxon>
        <taxon>Entomoneidaceae</taxon>
        <taxon>Entomoneis</taxon>
    </lineage>
</organism>
<dbReference type="SUPFAM" id="SSF49482">
    <property type="entry name" value="Aromatic compound dioxygenase"/>
    <property type="match status" value="1"/>
</dbReference>
<dbReference type="AlphaFoldDB" id="A0A7S2YRZ8"/>
<protein>
    <submittedName>
        <fullName evidence="1">Uncharacterized protein</fullName>
    </submittedName>
</protein>
<dbReference type="InterPro" id="IPR015889">
    <property type="entry name" value="Intradiol_dOase_core"/>
</dbReference>
<accession>A0A7S2YRZ8</accession>
<name>A0A7S2YRZ8_9STRA</name>
<evidence type="ECO:0000313" key="1">
    <source>
        <dbReference type="EMBL" id="CAD9991716.1"/>
    </source>
</evidence>
<dbReference type="Gene3D" id="2.60.130.10">
    <property type="entry name" value="Aromatic compound dioxygenase"/>
    <property type="match status" value="1"/>
</dbReference>
<proteinExistence type="predicted"/>
<dbReference type="GO" id="GO:0016702">
    <property type="term" value="F:oxidoreductase activity, acting on single donors with incorporation of molecular oxygen, incorporation of two atoms of oxygen"/>
    <property type="evidence" value="ECO:0007669"/>
    <property type="project" value="InterPro"/>
</dbReference>
<dbReference type="EMBL" id="HBHT01037976">
    <property type="protein sequence ID" value="CAD9991716.1"/>
    <property type="molecule type" value="Transcribed_RNA"/>
</dbReference>
<reference evidence="1" key="1">
    <citation type="submission" date="2021-01" db="EMBL/GenBank/DDBJ databases">
        <authorList>
            <person name="Corre E."/>
            <person name="Pelletier E."/>
            <person name="Niang G."/>
            <person name="Scheremetjew M."/>
            <person name="Finn R."/>
            <person name="Kale V."/>
            <person name="Holt S."/>
            <person name="Cochrane G."/>
            <person name="Meng A."/>
            <person name="Brown T."/>
            <person name="Cohen L."/>
        </authorList>
    </citation>
    <scope>NUCLEOTIDE SEQUENCE</scope>
    <source>
        <strain evidence="1">CCMP125</strain>
    </source>
</reference>
<dbReference type="GO" id="GO:0005506">
    <property type="term" value="F:iron ion binding"/>
    <property type="evidence" value="ECO:0007669"/>
    <property type="project" value="InterPro"/>
</dbReference>
<gene>
    <name evidence="1" type="ORF">APAL1065_LOCUS25511</name>
</gene>
<sequence length="211" mass="22970">MAGVTHDDSVEAVATVEAWQTRPDGTYSSLRSGKDEGDCRARVIADPKSSQVKLETVAPGSFGSLGGLVPSPFFDWSPYGPPALHLLISAPEIMGVPTLVDLPMLLDSDSLEPKEFSFAADWRGHGWMKPLKVNAKAPEKSNPVKLSKWTAKPDENRIEASYDILIEKVKSPTNKTASDIFCDSLFYGLPSSFFLEPMSICAPSMLDFFAV</sequence>